<reference evidence="9 10" key="1">
    <citation type="journal article" date="2023" name="BMC Biotechnol.">
        <title>Vitis rotundifolia cv Carlos genome sequencing.</title>
        <authorList>
            <person name="Huff M."/>
            <person name="Hulse-Kemp A."/>
            <person name="Scheffler B."/>
            <person name="Youngblood R."/>
            <person name="Simpson S."/>
            <person name="Babiker E."/>
            <person name="Staton M."/>
        </authorList>
    </citation>
    <scope>NUCLEOTIDE SEQUENCE [LARGE SCALE GENOMIC DNA]</scope>
    <source>
        <tissue evidence="9">Leaf</tissue>
    </source>
</reference>
<dbReference type="PANTHER" id="PTHR46626:SF1">
    <property type="entry name" value="RETICULON-LIKE PROTEIN B21"/>
    <property type="match status" value="1"/>
</dbReference>
<keyword evidence="3 6" id="KW-0256">Endoplasmic reticulum</keyword>
<keyword evidence="2 6" id="KW-0812">Transmembrane</keyword>
<feature type="transmembrane region" description="Helical" evidence="6">
    <location>
        <begin position="473"/>
        <end position="494"/>
    </location>
</feature>
<feature type="transmembrane region" description="Helical" evidence="6">
    <location>
        <begin position="506"/>
        <end position="529"/>
    </location>
</feature>
<dbReference type="GO" id="GO:0005789">
    <property type="term" value="C:endoplasmic reticulum membrane"/>
    <property type="evidence" value="ECO:0007669"/>
    <property type="project" value="UniProtKB-SubCell"/>
</dbReference>
<feature type="compositionally biased region" description="Basic and acidic residues" evidence="7">
    <location>
        <begin position="211"/>
        <end position="222"/>
    </location>
</feature>
<dbReference type="PROSITE" id="PS50845">
    <property type="entry name" value="RETICULON"/>
    <property type="match status" value="1"/>
</dbReference>
<dbReference type="EMBL" id="JARBHA010000011">
    <property type="protein sequence ID" value="KAJ9688961.1"/>
    <property type="molecule type" value="Genomic_DNA"/>
</dbReference>
<feature type="domain" description="Reticulon" evidence="8">
    <location>
        <begin position="470"/>
        <end position="625"/>
    </location>
</feature>
<keyword evidence="4 6" id="KW-1133">Transmembrane helix</keyword>
<feature type="compositionally biased region" description="Low complexity" evidence="7">
    <location>
        <begin position="192"/>
        <end position="205"/>
    </location>
</feature>
<sequence>MDVVKRRAGTGSVVAGSVWESRMKIDEVKGGIKVFNGEESNEEGGGAGGVHVYRRVRRTDVGKRKTWNSESLDKTPIQIAKERPDEPCKELSVSTDGIKKSPIQTRKTRSELTKELTVSVDGLERSPIPMRKGRSEPHKASAESGNETEKSPAQLRKVKSLANRANNESGSEKSPGQLRKTKSASNKDADKSSTGSDGSSSGTEKSPVELGKAKIESNKAPDESNEIVGGAVDTIEKDSDEVVDEIETGSVEIVNVGSDETSKEFGVCKEEVISSGLSSVDQVKSPPEVQVNDDNNDVDDAVDEEEAEEEGEDKEEDDEEEEEEVEEEIEVLIEEKSLDDVKEISIAEQKPKKVVHEEKRVLPLPQKTLPVSSVVNKNLPPTVPEQKPFSSTASKHQPPIVPEQKLKRVVNEEKKVHQTLAKPLPISPNIKKQPPIYPRHNKIYSNHTKPTPISGEFRRIPQTHNKLQNIIDLVMWSDVSKSAFVFGIGTFTIISSSYTKDLNISLISVVSYLGLVYLAAIFLYRSFIFRGASDLDDSNQDYVLGEEEAIWLIKMVLPYLNEFLLKLRCLFSGDPSTTMKLAVLLFILARSGSSITIWKMAKLGFFGVFTVPKVCSCYSNQLTGYGNFWVRRFRDAWESCSHKKAVAAAIFTLVWNLSSIVARIWAVFMLFVAVRYYQQTMVVEEWMEDDTGGADDSWQGNVGDQRQGRGRGPTIVEIPKVKKGS</sequence>
<feature type="region of interest" description="Disordered" evidence="7">
    <location>
        <begin position="275"/>
        <end position="334"/>
    </location>
</feature>
<feature type="region of interest" description="Disordered" evidence="7">
    <location>
        <begin position="79"/>
        <end position="239"/>
    </location>
</feature>
<evidence type="ECO:0000259" key="8">
    <source>
        <dbReference type="PROSITE" id="PS50845"/>
    </source>
</evidence>
<evidence type="ECO:0000256" key="4">
    <source>
        <dbReference type="ARBA" id="ARBA00022989"/>
    </source>
</evidence>
<proteinExistence type="predicted"/>
<dbReference type="Proteomes" id="UP001168098">
    <property type="component" value="Unassembled WGS sequence"/>
</dbReference>
<evidence type="ECO:0000256" key="1">
    <source>
        <dbReference type="ARBA" id="ARBA00004477"/>
    </source>
</evidence>
<dbReference type="InterPro" id="IPR003388">
    <property type="entry name" value="Reticulon"/>
</dbReference>
<dbReference type="PANTHER" id="PTHR46626">
    <property type="entry name" value="RETICULON-LIKE PROTEIN B17"/>
    <property type="match status" value="1"/>
</dbReference>
<keyword evidence="10" id="KW-1185">Reference proteome</keyword>
<feature type="compositionally biased region" description="Polar residues" evidence="7">
    <location>
        <begin position="163"/>
        <end position="174"/>
    </location>
</feature>
<feature type="region of interest" description="Disordered" evidence="7">
    <location>
        <begin position="379"/>
        <end position="398"/>
    </location>
</feature>
<name>A0AA39DLL2_VITRO</name>
<evidence type="ECO:0000256" key="5">
    <source>
        <dbReference type="ARBA" id="ARBA00023136"/>
    </source>
</evidence>
<comment type="caution">
    <text evidence="9">The sequence shown here is derived from an EMBL/GenBank/DDBJ whole genome shotgun (WGS) entry which is preliminary data.</text>
</comment>
<protein>
    <recommendedName>
        <fullName evidence="6">Reticulon-like protein</fullName>
    </recommendedName>
</protein>
<evidence type="ECO:0000256" key="6">
    <source>
        <dbReference type="RuleBase" id="RU363132"/>
    </source>
</evidence>
<feature type="compositionally biased region" description="Basic and acidic residues" evidence="7">
    <location>
        <begin position="80"/>
        <end position="89"/>
    </location>
</feature>
<feature type="compositionally biased region" description="Acidic residues" evidence="7">
    <location>
        <begin position="294"/>
        <end position="332"/>
    </location>
</feature>
<feature type="region of interest" description="Disordered" evidence="7">
    <location>
        <begin position="692"/>
        <end position="725"/>
    </location>
</feature>
<keyword evidence="5 6" id="KW-0472">Membrane</keyword>
<evidence type="ECO:0000313" key="10">
    <source>
        <dbReference type="Proteomes" id="UP001168098"/>
    </source>
</evidence>
<dbReference type="Pfam" id="PF02453">
    <property type="entry name" value="Reticulon"/>
    <property type="match status" value="1"/>
</dbReference>
<dbReference type="InterPro" id="IPR044647">
    <property type="entry name" value="RTNLB17/18/21"/>
</dbReference>
<comment type="subcellular location">
    <subcellularLocation>
        <location evidence="1 6">Endoplasmic reticulum membrane</location>
        <topology evidence="1 6">Multi-pass membrane protein</topology>
    </subcellularLocation>
</comment>
<gene>
    <name evidence="9" type="ORF">PVL29_014558</name>
</gene>
<evidence type="ECO:0000256" key="7">
    <source>
        <dbReference type="SAM" id="MobiDB-lite"/>
    </source>
</evidence>
<feature type="transmembrane region" description="Helical" evidence="6">
    <location>
        <begin position="581"/>
        <end position="601"/>
    </location>
</feature>
<evidence type="ECO:0000313" key="9">
    <source>
        <dbReference type="EMBL" id="KAJ9688961.1"/>
    </source>
</evidence>
<accession>A0AA39DLL2</accession>
<evidence type="ECO:0000256" key="2">
    <source>
        <dbReference type="ARBA" id="ARBA00022692"/>
    </source>
</evidence>
<organism evidence="9 10">
    <name type="scientific">Vitis rotundifolia</name>
    <name type="common">Muscadine grape</name>
    <dbReference type="NCBI Taxonomy" id="103349"/>
    <lineage>
        <taxon>Eukaryota</taxon>
        <taxon>Viridiplantae</taxon>
        <taxon>Streptophyta</taxon>
        <taxon>Embryophyta</taxon>
        <taxon>Tracheophyta</taxon>
        <taxon>Spermatophyta</taxon>
        <taxon>Magnoliopsida</taxon>
        <taxon>eudicotyledons</taxon>
        <taxon>Gunneridae</taxon>
        <taxon>Pentapetalae</taxon>
        <taxon>rosids</taxon>
        <taxon>Vitales</taxon>
        <taxon>Vitaceae</taxon>
        <taxon>Viteae</taxon>
        <taxon>Vitis</taxon>
    </lineage>
</organism>
<evidence type="ECO:0000256" key="3">
    <source>
        <dbReference type="ARBA" id="ARBA00022824"/>
    </source>
</evidence>
<dbReference type="AlphaFoldDB" id="A0AA39DLL2"/>